<keyword evidence="4" id="KW-1185">Reference proteome</keyword>
<dbReference type="Pfam" id="PF03721">
    <property type="entry name" value="UDPG_MGDP_dh_N"/>
    <property type="match status" value="1"/>
</dbReference>
<dbReference type="Proteomes" id="UP000037854">
    <property type="component" value="Unassembled WGS sequence"/>
</dbReference>
<dbReference type="Gene3D" id="3.40.50.720">
    <property type="entry name" value="NAD(P)-binding Rossmann-like Domain"/>
    <property type="match status" value="1"/>
</dbReference>
<comment type="caution">
    <text evidence="3">The sequence shown here is derived from an EMBL/GenBank/DDBJ whole genome shotgun (WGS) entry which is preliminary data.</text>
</comment>
<reference evidence="3 4" key="1">
    <citation type="submission" date="2015-07" db="EMBL/GenBank/DDBJ databases">
        <title>High-quality draft genome sequence of Oceanobacillus caeni HM6, a bacillus isolated from a human feces.</title>
        <authorList>
            <person name="Kumar J."/>
            <person name="Verma M.K."/>
            <person name="Pandey R."/>
            <person name="Bhambi M."/>
            <person name="Chauhan N."/>
        </authorList>
    </citation>
    <scope>NUCLEOTIDE SEQUENCE [LARGE SCALE GENOMIC DNA]</scope>
    <source>
        <strain evidence="3 4">HM6</strain>
    </source>
</reference>
<gene>
    <name evidence="3" type="ORF">AFL42_16390</name>
</gene>
<dbReference type="PANTHER" id="PTHR43491:SF2">
    <property type="entry name" value="UDP-N-ACETYL-D-MANNOSAMINE DEHYDROGENASE"/>
    <property type="match status" value="1"/>
</dbReference>
<dbReference type="InterPro" id="IPR036291">
    <property type="entry name" value="NAD(P)-bd_dom_sf"/>
</dbReference>
<protein>
    <submittedName>
        <fullName evidence="3">UDP-N-acetyl-D-glucosamine dehydrogenase</fullName>
    </submittedName>
</protein>
<evidence type="ECO:0000256" key="1">
    <source>
        <dbReference type="ARBA" id="ARBA00006601"/>
    </source>
</evidence>
<name>A0ABR5MFK6_9BACI</name>
<dbReference type="PANTHER" id="PTHR43491">
    <property type="entry name" value="UDP-N-ACETYL-D-MANNOSAMINE DEHYDROGENASE"/>
    <property type="match status" value="1"/>
</dbReference>
<organism evidence="3 4">
    <name type="scientific">Oceanobacillus caeni</name>
    <dbReference type="NCBI Taxonomy" id="405946"/>
    <lineage>
        <taxon>Bacteria</taxon>
        <taxon>Bacillati</taxon>
        <taxon>Bacillota</taxon>
        <taxon>Bacilli</taxon>
        <taxon>Bacillales</taxon>
        <taxon>Bacillaceae</taxon>
        <taxon>Oceanobacillus</taxon>
    </lineage>
</organism>
<proteinExistence type="inferred from homology"/>
<accession>A0ABR5MFK6</accession>
<feature type="non-terminal residue" evidence="3">
    <location>
        <position position="93"/>
    </location>
</feature>
<feature type="domain" description="UDP-glucose/GDP-mannose dehydrogenase N-terminal" evidence="2">
    <location>
        <begin position="7"/>
        <end position="86"/>
    </location>
</feature>
<dbReference type="InterPro" id="IPR001732">
    <property type="entry name" value="UDP-Glc/GDP-Man_DH_N"/>
</dbReference>
<dbReference type="RefSeq" id="WP_240473289.1">
    <property type="nucleotide sequence ID" value="NZ_LGTK01000095.1"/>
</dbReference>
<dbReference type="SUPFAM" id="SSF51735">
    <property type="entry name" value="NAD(P)-binding Rossmann-fold domains"/>
    <property type="match status" value="1"/>
</dbReference>
<dbReference type="InterPro" id="IPR028359">
    <property type="entry name" value="UDP_ManNAc/GlcNAc_DH"/>
</dbReference>
<sequence>MKKDKYKIGIIGLGYVGLPLAQLFLKQKHIVYGIDIDVEKINKLKLKKSYLSDFTDKDIEEMFAAGDFHIGSSFAGLSQADAIIICFKFTFFF</sequence>
<dbReference type="EMBL" id="LGTK01000095">
    <property type="protein sequence ID" value="KPH71110.1"/>
    <property type="molecule type" value="Genomic_DNA"/>
</dbReference>
<evidence type="ECO:0000313" key="4">
    <source>
        <dbReference type="Proteomes" id="UP000037854"/>
    </source>
</evidence>
<evidence type="ECO:0000259" key="2">
    <source>
        <dbReference type="Pfam" id="PF03721"/>
    </source>
</evidence>
<comment type="similarity">
    <text evidence="1">Belongs to the UDP-glucose/GDP-mannose dehydrogenase family.</text>
</comment>
<evidence type="ECO:0000313" key="3">
    <source>
        <dbReference type="EMBL" id="KPH71110.1"/>
    </source>
</evidence>